<organism evidence="5 6">
    <name type="scientific">Cloeon dipterum</name>
    <dbReference type="NCBI Taxonomy" id="197152"/>
    <lineage>
        <taxon>Eukaryota</taxon>
        <taxon>Metazoa</taxon>
        <taxon>Ecdysozoa</taxon>
        <taxon>Arthropoda</taxon>
        <taxon>Hexapoda</taxon>
        <taxon>Insecta</taxon>
        <taxon>Pterygota</taxon>
        <taxon>Palaeoptera</taxon>
        <taxon>Ephemeroptera</taxon>
        <taxon>Pisciforma</taxon>
        <taxon>Baetidae</taxon>
        <taxon>Cloeon</taxon>
    </lineage>
</organism>
<protein>
    <recommendedName>
        <fullName evidence="4">Peptidase S1 domain-containing protein</fullName>
    </recommendedName>
</protein>
<feature type="signal peptide" evidence="3">
    <location>
        <begin position="1"/>
        <end position="15"/>
    </location>
</feature>
<gene>
    <name evidence="5" type="ORF">CLODIP_2_CD02325</name>
</gene>
<dbReference type="EMBL" id="CADEPI010000059">
    <property type="protein sequence ID" value="CAB3371230.1"/>
    <property type="molecule type" value="Genomic_DNA"/>
</dbReference>
<dbReference type="GO" id="GO:0006508">
    <property type="term" value="P:proteolysis"/>
    <property type="evidence" value="ECO:0007669"/>
    <property type="project" value="InterPro"/>
</dbReference>
<comment type="caution">
    <text evidence="5">The sequence shown here is derived from an EMBL/GenBank/DDBJ whole genome shotgun (WGS) entry which is preliminary data.</text>
</comment>
<comment type="similarity">
    <text evidence="2">Belongs to the peptidase S1 family. CLIP subfamily.</text>
</comment>
<dbReference type="PRINTS" id="PR00722">
    <property type="entry name" value="CHYMOTRYPSIN"/>
</dbReference>
<evidence type="ECO:0000313" key="5">
    <source>
        <dbReference type="EMBL" id="CAB3371230.1"/>
    </source>
</evidence>
<sequence>MNKLLILLLAAFAAASEEGPQKVVWMDPIRDVQMRPRAVDSRLLDVDGGRPADDGDVAYQAGILANHGVFCSGSLITESAILTIAHCVDGRNVWEIYLGKVQLVSSDGDPDLKRHVIFSNHGIVHEQYDALSNTNAVAIIRLPGPVTFSKYIKPILLPKLSQIQEWQQRSGPNNITGWGIATRGEMNPEDRLKVIITNIISNDDCGKVYGASTIHESMLCFEQRNTSPASCYGDAGAPIVVEDNVHNVQIGIVLYGSRQQCSDKLPGMAIRTAPFVEWIASHGGPAVRP</sequence>
<dbReference type="InterPro" id="IPR009003">
    <property type="entry name" value="Peptidase_S1_PA"/>
</dbReference>
<evidence type="ECO:0000256" key="2">
    <source>
        <dbReference type="ARBA" id="ARBA00024195"/>
    </source>
</evidence>
<accession>A0A8S1CTI8</accession>
<dbReference type="GO" id="GO:0004252">
    <property type="term" value="F:serine-type endopeptidase activity"/>
    <property type="evidence" value="ECO:0007669"/>
    <property type="project" value="InterPro"/>
</dbReference>
<dbReference type="InterPro" id="IPR051487">
    <property type="entry name" value="Ser/Thr_Proteases_Immune/Dev"/>
</dbReference>
<dbReference type="Pfam" id="PF00089">
    <property type="entry name" value="Trypsin"/>
    <property type="match status" value="1"/>
</dbReference>
<feature type="domain" description="Peptidase S1" evidence="4">
    <location>
        <begin position="46"/>
        <end position="284"/>
    </location>
</feature>
<dbReference type="InterPro" id="IPR001314">
    <property type="entry name" value="Peptidase_S1A"/>
</dbReference>
<keyword evidence="3" id="KW-0732">Signal</keyword>
<keyword evidence="1" id="KW-1015">Disulfide bond</keyword>
<dbReference type="PROSITE" id="PS50240">
    <property type="entry name" value="TRYPSIN_DOM"/>
    <property type="match status" value="1"/>
</dbReference>
<keyword evidence="6" id="KW-1185">Reference proteome</keyword>
<dbReference type="AlphaFoldDB" id="A0A8S1CTI8"/>
<dbReference type="FunFam" id="2.40.10.10:FF:000068">
    <property type="entry name" value="transmembrane protease serine 2"/>
    <property type="match status" value="1"/>
</dbReference>
<evidence type="ECO:0000259" key="4">
    <source>
        <dbReference type="PROSITE" id="PS50240"/>
    </source>
</evidence>
<dbReference type="Gene3D" id="2.40.10.10">
    <property type="entry name" value="Trypsin-like serine proteases"/>
    <property type="match status" value="1"/>
</dbReference>
<dbReference type="SUPFAM" id="SSF50494">
    <property type="entry name" value="Trypsin-like serine proteases"/>
    <property type="match status" value="1"/>
</dbReference>
<dbReference type="CDD" id="cd00190">
    <property type="entry name" value="Tryp_SPc"/>
    <property type="match status" value="1"/>
</dbReference>
<reference evidence="5 6" key="1">
    <citation type="submission" date="2020-04" db="EMBL/GenBank/DDBJ databases">
        <authorList>
            <person name="Alioto T."/>
            <person name="Alioto T."/>
            <person name="Gomez Garrido J."/>
        </authorList>
    </citation>
    <scope>NUCLEOTIDE SEQUENCE [LARGE SCALE GENOMIC DNA]</scope>
</reference>
<evidence type="ECO:0000256" key="1">
    <source>
        <dbReference type="ARBA" id="ARBA00023157"/>
    </source>
</evidence>
<evidence type="ECO:0000256" key="3">
    <source>
        <dbReference type="SAM" id="SignalP"/>
    </source>
</evidence>
<dbReference type="InterPro" id="IPR043504">
    <property type="entry name" value="Peptidase_S1_PA_chymotrypsin"/>
</dbReference>
<feature type="chain" id="PRO_5035920763" description="Peptidase S1 domain-containing protein" evidence="3">
    <location>
        <begin position="16"/>
        <end position="289"/>
    </location>
</feature>
<dbReference type="SMART" id="SM00020">
    <property type="entry name" value="Tryp_SPc"/>
    <property type="match status" value="1"/>
</dbReference>
<name>A0A8S1CTI8_9INSE</name>
<evidence type="ECO:0000313" key="6">
    <source>
        <dbReference type="Proteomes" id="UP000494165"/>
    </source>
</evidence>
<dbReference type="PANTHER" id="PTHR24256">
    <property type="entry name" value="TRYPTASE-RELATED"/>
    <property type="match status" value="1"/>
</dbReference>
<proteinExistence type="inferred from homology"/>
<dbReference type="OrthoDB" id="10059102at2759"/>
<dbReference type="InterPro" id="IPR001254">
    <property type="entry name" value="Trypsin_dom"/>
</dbReference>
<dbReference type="Proteomes" id="UP000494165">
    <property type="component" value="Unassembled WGS sequence"/>
</dbReference>